<dbReference type="SUPFAM" id="SSF68923">
    <property type="entry name" value="PEP carboxykinase N-terminal domain"/>
    <property type="match status" value="1"/>
</dbReference>
<sequence>MENELGFKAPHATLKDLGINNVAAAYWNLTPSELIEKAVVRGEGHLVDSGALAIDTGEFTGRSPKDRFIVADEVTENAVWWGDINIKFSPEKFDALYNKMTAFLNGKTVFVRDSYACADPAYKLNIRVVAEAAYQSLFANNLFLRPTQDELLSFNPEWTIIAIPSFMADPAVDGTRQHNFAVLNFTRKVILIGGTGYTGEIKKGIFSALNFILPHQKNVLSMHCSANIGKDGDTAIFFGLSGTGKTTLSADPNRALIGDDEHGWAGNSVFNFEGGCYAKCVDLTAEKEPQIFNAIKFGSLLENVRCFEGTSTVDFSNITVTENTRVSYPIEYIDNAVRPSVGTAPKNIFFLTADAFGVLPPISKLTKGQAMFHFISGYTAKVAGTEAGVTEPQATFSAGFGKAFLPLHPTKYADLLGKKMDENKVNVWLINTGWTGGPYGVGSRMKLAFTRAMITAALNGELDNVDYQTDSVFGLHIPITCPNVPSEILNPVNTWADKEAYAIKAHDLAGRFIKNFEQFADAASAEIKEAMPKVTAHV</sequence>
<keyword evidence="11" id="KW-0418">Kinase</keyword>
<dbReference type="PIRSF" id="PIRSF006294">
    <property type="entry name" value="PEP_crbxkin"/>
    <property type="match status" value="1"/>
</dbReference>
<feature type="binding site" evidence="10">
    <location>
        <position position="223"/>
    </location>
    <ligand>
        <name>ATP</name>
        <dbReference type="ChEBI" id="CHEBI:30616"/>
    </ligand>
</feature>
<evidence type="ECO:0000256" key="10">
    <source>
        <dbReference type="HAMAP-Rule" id="MF_00453"/>
    </source>
</evidence>
<dbReference type="NCBIfam" id="NF006821">
    <property type="entry name" value="PRK09344.1-3"/>
    <property type="match status" value="1"/>
</dbReference>
<evidence type="ECO:0000256" key="4">
    <source>
        <dbReference type="ARBA" id="ARBA00022432"/>
    </source>
</evidence>
<accession>A0A521C5Y8</accession>
<reference evidence="11 12" key="1">
    <citation type="submission" date="2017-05" db="EMBL/GenBank/DDBJ databases">
        <authorList>
            <person name="Varghese N."/>
            <person name="Submissions S."/>
        </authorList>
    </citation>
    <scope>NUCLEOTIDE SEQUENCE [LARGE SCALE GENOMIC DNA]</scope>
    <source>
        <strain evidence="11 12">DSM 21342</strain>
    </source>
</reference>
<keyword evidence="10" id="KW-0464">Manganese</keyword>
<comment type="cofactor">
    <cofactor evidence="10">
        <name>Mn(2+)</name>
        <dbReference type="ChEBI" id="CHEBI:29035"/>
    </cofactor>
    <text evidence="10">Binds 1 Mn(2+) ion per subunit.</text>
</comment>
<feature type="binding site" evidence="10">
    <location>
        <position position="203"/>
    </location>
    <ligand>
        <name>Mn(2+)</name>
        <dbReference type="ChEBI" id="CHEBI:29035"/>
    </ligand>
</feature>
<keyword evidence="11" id="KW-0670">Pyruvate</keyword>
<evidence type="ECO:0000256" key="7">
    <source>
        <dbReference type="ARBA" id="ARBA00022840"/>
    </source>
</evidence>
<evidence type="ECO:0000256" key="6">
    <source>
        <dbReference type="ARBA" id="ARBA00022793"/>
    </source>
</evidence>
<dbReference type="AlphaFoldDB" id="A0A521C5Y8"/>
<keyword evidence="8 10" id="KW-0456">Lyase</keyword>
<dbReference type="GO" id="GO:0005829">
    <property type="term" value="C:cytosol"/>
    <property type="evidence" value="ECO:0007669"/>
    <property type="project" value="TreeGrafter"/>
</dbReference>
<feature type="binding site" evidence="10">
    <location>
        <position position="203"/>
    </location>
    <ligand>
        <name>substrate</name>
    </ligand>
</feature>
<dbReference type="SUPFAM" id="SSF53795">
    <property type="entry name" value="PEP carboxykinase-like"/>
    <property type="match status" value="1"/>
</dbReference>
<keyword evidence="11" id="KW-0808">Transferase</keyword>
<comment type="pathway">
    <text evidence="1 10">Carbohydrate biosynthesis; gluconeogenesis.</text>
</comment>
<dbReference type="RefSeq" id="WP_142602621.1">
    <property type="nucleotide sequence ID" value="NZ_FXSZ01000003.1"/>
</dbReference>
<comment type="catalytic activity">
    <reaction evidence="9 10">
        <text>oxaloacetate + ATP = phosphoenolpyruvate + ADP + CO2</text>
        <dbReference type="Rhea" id="RHEA:18617"/>
        <dbReference type="ChEBI" id="CHEBI:16452"/>
        <dbReference type="ChEBI" id="CHEBI:16526"/>
        <dbReference type="ChEBI" id="CHEBI:30616"/>
        <dbReference type="ChEBI" id="CHEBI:58702"/>
        <dbReference type="ChEBI" id="CHEBI:456216"/>
        <dbReference type="EC" id="4.1.1.49"/>
    </reaction>
</comment>
<evidence type="ECO:0000256" key="9">
    <source>
        <dbReference type="ARBA" id="ARBA00047371"/>
    </source>
</evidence>
<dbReference type="PANTHER" id="PTHR30031:SF0">
    <property type="entry name" value="PHOSPHOENOLPYRUVATE CARBOXYKINASE (ATP)"/>
    <property type="match status" value="1"/>
</dbReference>
<comment type="subcellular location">
    <subcellularLocation>
        <location evidence="10">Cytoplasm</location>
    </subcellularLocation>
</comment>
<feature type="binding site" evidence="10">
    <location>
        <position position="450"/>
    </location>
    <ligand>
        <name>ATP</name>
        <dbReference type="ChEBI" id="CHEBI:30616"/>
    </ligand>
</feature>
<dbReference type="InterPro" id="IPR001272">
    <property type="entry name" value="PEP_carboxykinase_ATP"/>
</dbReference>
<keyword evidence="7 10" id="KW-0067">ATP-binding</keyword>
<dbReference type="CDD" id="cd00484">
    <property type="entry name" value="PEPCK_ATP"/>
    <property type="match status" value="1"/>
</dbReference>
<keyword evidence="10" id="KW-0963">Cytoplasm</keyword>
<dbReference type="Pfam" id="PF01293">
    <property type="entry name" value="PEPCK_ATP"/>
    <property type="match status" value="1"/>
</dbReference>
<dbReference type="Gene3D" id="2.170.8.10">
    <property type="entry name" value="Phosphoenolpyruvate Carboxykinase, domain 2"/>
    <property type="match status" value="1"/>
</dbReference>
<comment type="function">
    <text evidence="10">Involved in the gluconeogenesis. Catalyzes the conversion of oxaloacetate (OAA) to phosphoenolpyruvate (PEP) through direct phosphoryl transfer between the nucleoside triphosphate and OAA.</text>
</comment>
<dbReference type="PANTHER" id="PTHR30031">
    <property type="entry name" value="PHOSPHOENOLPYRUVATE CARBOXYKINASE ATP"/>
    <property type="match status" value="1"/>
</dbReference>
<keyword evidence="12" id="KW-1185">Reference proteome</keyword>
<dbReference type="OrthoDB" id="9806325at2"/>
<evidence type="ECO:0000256" key="5">
    <source>
        <dbReference type="ARBA" id="ARBA00022741"/>
    </source>
</evidence>
<feature type="binding site" evidence="10">
    <location>
        <position position="197"/>
    </location>
    <ligand>
        <name>substrate</name>
    </ligand>
</feature>
<feature type="binding site" evidence="10">
    <location>
        <begin position="239"/>
        <end position="247"/>
    </location>
    <ligand>
        <name>ATP</name>
        <dbReference type="ChEBI" id="CHEBI:30616"/>
    </ligand>
</feature>
<dbReference type="GO" id="GO:0046872">
    <property type="term" value="F:metal ion binding"/>
    <property type="evidence" value="ECO:0007669"/>
    <property type="project" value="UniProtKB-KW"/>
</dbReference>
<gene>
    <name evidence="10" type="primary">pckA</name>
    <name evidence="11" type="ORF">SAMN06265350_103247</name>
</gene>
<dbReference type="Gene3D" id="3.90.228.20">
    <property type="match status" value="1"/>
</dbReference>
<dbReference type="GO" id="GO:0016301">
    <property type="term" value="F:kinase activity"/>
    <property type="evidence" value="ECO:0007669"/>
    <property type="project" value="UniProtKB-KW"/>
</dbReference>
<comment type="caution">
    <text evidence="10">Lacks conserved residue(s) required for the propagation of feature annotation.</text>
</comment>
<evidence type="ECO:0000313" key="11">
    <source>
        <dbReference type="EMBL" id="SMO54866.1"/>
    </source>
</evidence>
<dbReference type="GO" id="GO:0006094">
    <property type="term" value="P:gluconeogenesis"/>
    <property type="evidence" value="ECO:0007669"/>
    <property type="project" value="UniProtKB-UniRule"/>
</dbReference>
<feature type="binding site" evidence="10">
    <location>
        <position position="223"/>
    </location>
    <ligand>
        <name>Mn(2+)</name>
        <dbReference type="ChEBI" id="CHEBI:29035"/>
    </ligand>
</feature>
<dbReference type="Gene3D" id="3.40.449.10">
    <property type="entry name" value="Phosphoenolpyruvate Carboxykinase, domain 1"/>
    <property type="match status" value="1"/>
</dbReference>
<dbReference type="Proteomes" id="UP000315971">
    <property type="component" value="Unassembled WGS sequence"/>
</dbReference>
<dbReference type="EMBL" id="FXSZ01000003">
    <property type="protein sequence ID" value="SMO54866.1"/>
    <property type="molecule type" value="Genomic_DNA"/>
</dbReference>
<protein>
    <recommendedName>
        <fullName evidence="3 10">Phosphoenolpyruvate carboxykinase (ATP)</fullName>
        <shortName evidence="10">PCK</shortName>
        <shortName evidence="10">PEP carboxykinase</shortName>
        <shortName evidence="10">PEPCK</shortName>
        <ecNumber evidence="3 10">4.1.1.49</ecNumber>
    </recommendedName>
</protein>
<dbReference type="UniPathway" id="UPA00138"/>
<dbReference type="NCBIfam" id="NF006820">
    <property type="entry name" value="PRK09344.1-2"/>
    <property type="match status" value="1"/>
</dbReference>
<dbReference type="GO" id="GO:0004612">
    <property type="term" value="F:phosphoenolpyruvate carboxykinase (ATP) activity"/>
    <property type="evidence" value="ECO:0007669"/>
    <property type="project" value="UniProtKB-UniRule"/>
</dbReference>
<keyword evidence="6 10" id="KW-0210">Decarboxylase</keyword>
<evidence type="ECO:0000313" key="12">
    <source>
        <dbReference type="Proteomes" id="UP000315971"/>
    </source>
</evidence>
<feature type="binding site" evidence="10">
    <location>
        <position position="62"/>
    </location>
    <ligand>
        <name>substrate</name>
    </ligand>
</feature>
<dbReference type="InterPro" id="IPR008210">
    <property type="entry name" value="PEP_carboxykinase_N"/>
</dbReference>
<dbReference type="HAMAP" id="MF_00453">
    <property type="entry name" value="PEPCK_ATP"/>
    <property type="match status" value="1"/>
</dbReference>
<keyword evidence="5 10" id="KW-0547">Nucleotide-binding</keyword>
<keyword evidence="4 10" id="KW-0312">Gluconeogenesis</keyword>
<keyword evidence="10" id="KW-0479">Metal-binding</keyword>
<evidence type="ECO:0000256" key="8">
    <source>
        <dbReference type="ARBA" id="ARBA00023239"/>
    </source>
</evidence>
<comment type="similarity">
    <text evidence="2 10">Belongs to the phosphoenolpyruvate carboxykinase (ATP) family.</text>
</comment>
<feature type="binding site" evidence="10">
    <location>
        <position position="288"/>
    </location>
    <ligand>
        <name>ATP</name>
        <dbReference type="ChEBI" id="CHEBI:30616"/>
    </ligand>
</feature>
<organism evidence="11 12">
    <name type="scientific">Solitalea koreensis</name>
    <dbReference type="NCBI Taxonomy" id="543615"/>
    <lineage>
        <taxon>Bacteria</taxon>
        <taxon>Pseudomonadati</taxon>
        <taxon>Bacteroidota</taxon>
        <taxon>Sphingobacteriia</taxon>
        <taxon>Sphingobacteriales</taxon>
        <taxon>Sphingobacteriaceae</taxon>
        <taxon>Solitalea</taxon>
    </lineage>
</organism>
<feature type="binding site" evidence="10">
    <location>
        <position position="203"/>
    </location>
    <ligand>
        <name>ATP</name>
        <dbReference type="ChEBI" id="CHEBI:30616"/>
    </ligand>
</feature>
<evidence type="ECO:0000256" key="3">
    <source>
        <dbReference type="ARBA" id="ARBA00012363"/>
    </source>
</evidence>
<evidence type="ECO:0000256" key="1">
    <source>
        <dbReference type="ARBA" id="ARBA00004742"/>
    </source>
</evidence>
<dbReference type="EC" id="4.1.1.49" evidence="3 10"/>
<dbReference type="NCBIfam" id="TIGR00224">
    <property type="entry name" value="pckA"/>
    <property type="match status" value="1"/>
</dbReference>
<dbReference type="GO" id="GO:0005524">
    <property type="term" value="F:ATP binding"/>
    <property type="evidence" value="ECO:0007669"/>
    <property type="project" value="UniProtKB-UniRule"/>
</dbReference>
<feature type="binding site" evidence="10">
    <location>
        <position position="325"/>
    </location>
    <ligand>
        <name>ATP</name>
        <dbReference type="ChEBI" id="CHEBI:30616"/>
    </ligand>
</feature>
<name>A0A521C5Y8_9SPHI</name>
<proteinExistence type="inferred from homology"/>
<evidence type="ECO:0000256" key="2">
    <source>
        <dbReference type="ARBA" id="ARBA00006052"/>
    </source>
</evidence>
<feature type="binding site" evidence="10">
    <location>
        <position position="260"/>
    </location>
    <ligand>
        <name>Mn(2+)</name>
        <dbReference type="ChEBI" id="CHEBI:29035"/>
    </ligand>
</feature>
<dbReference type="InterPro" id="IPR013035">
    <property type="entry name" value="PEP_carboxykinase_C"/>
</dbReference>
<feature type="binding site" evidence="10">
    <location>
        <position position="325"/>
    </location>
    <ligand>
        <name>substrate</name>
    </ligand>
</feature>